<feature type="compositionally biased region" description="Basic and acidic residues" evidence="1">
    <location>
        <begin position="89"/>
        <end position="103"/>
    </location>
</feature>
<organism evidence="2 3">
    <name type="scientific">Carnegiea gigantea</name>
    <dbReference type="NCBI Taxonomy" id="171969"/>
    <lineage>
        <taxon>Eukaryota</taxon>
        <taxon>Viridiplantae</taxon>
        <taxon>Streptophyta</taxon>
        <taxon>Embryophyta</taxon>
        <taxon>Tracheophyta</taxon>
        <taxon>Spermatophyta</taxon>
        <taxon>Magnoliopsida</taxon>
        <taxon>eudicotyledons</taxon>
        <taxon>Gunneridae</taxon>
        <taxon>Pentapetalae</taxon>
        <taxon>Caryophyllales</taxon>
        <taxon>Cactineae</taxon>
        <taxon>Cactaceae</taxon>
        <taxon>Cactoideae</taxon>
        <taxon>Echinocereeae</taxon>
        <taxon>Carnegiea</taxon>
    </lineage>
</organism>
<proteinExistence type="predicted"/>
<accession>A0A9Q1K7K5</accession>
<comment type="caution">
    <text evidence="2">The sequence shown here is derived from an EMBL/GenBank/DDBJ whole genome shotgun (WGS) entry which is preliminary data.</text>
</comment>
<dbReference type="EMBL" id="JAKOGI010000278">
    <property type="protein sequence ID" value="KAJ8437823.1"/>
    <property type="molecule type" value="Genomic_DNA"/>
</dbReference>
<feature type="compositionally biased region" description="Polar residues" evidence="1">
    <location>
        <begin position="186"/>
        <end position="199"/>
    </location>
</feature>
<dbReference type="Proteomes" id="UP001153076">
    <property type="component" value="Unassembled WGS sequence"/>
</dbReference>
<reference evidence="2" key="1">
    <citation type="submission" date="2022-04" db="EMBL/GenBank/DDBJ databases">
        <title>Carnegiea gigantea Genome sequencing and assembly v2.</title>
        <authorList>
            <person name="Copetti D."/>
            <person name="Sanderson M.J."/>
            <person name="Burquez A."/>
            <person name="Wojciechowski M.F."/>
        </authorList>
    </citation>
    <scope>NUCLEOTIDE SEQUENCE</scope>
    <source>
        <strain evidence="2">SGP5-SGP5p</strain>
        <tissue evidence="2">Aerial part</tissue>
    </source>
</reference>
<feature type="compositionally biased region" description="Basic and acidic residues" evidence="1">
    <location>
        <begin position="49"/>
        <end position="68"/>
    </location>
</feature>
<evidence type="ECO:0000313" key="2">
    <source>
        <dbReference type="EMBL" id="KAJ8437823.1"/>
    </source>
</evidence>
<sequence length="199" mass="22064">MEIREVRSSIQVTQKVHASTRALSMEAVDSNEGAVRFEDTGDELASQDKVQHNDQRKGDKMAEEKANESAEESPNFEFSGKTIEGNGNPEDKPNESIKSDTRTKTISFSQTGFSKEIHKTTQQNLSEAEGTTQPGYSEEISPSPGFGSPMRLELPLRESLEKSKAGKNSTKKKLEDNRKKVLSMKRMSSQTSCRTSDPC</sequence>
<feature type="compositionally biased region" description="Polar residues" evidence="1">
    <location>
        <begin position="104"/>
        <end position="113"/>
    </location>
</feature>
<gene>
    <name evidence="2" type="ORF">Cgig2_013439</name>
</gene>
<evidence type="ECO:0000256" key="1">
    <source>
        <dbReference type="SAM" id="MobiDB-lite"/>
    </source>
</evidence>
<protein>
    <submittedName>
        <fullName evidence="2">Uncharacterized protein</fullName>
    </submittedName>
</protein>
<keyword evidence="3" id="KW-1185">Reference proteome</keyword>
<name>A0A9Q1K7K5_9CARY</name>
<feature type="region of interest" description="Disordered" evidence="1">
    <location>
        <begin position="39"/>
        <end position="199"/>
    </location>
</feature>
<feature type="compositionally biased region" description="Basic and acidic residues" evidence="1">
    <location>
        <begin position="154"/>
        <end position="164"/>
    </location>
</feature>
<evidence type="ECO:0000313" key="3">
    <source>
        <dbReference type="Proteomes" id="UP001153076"/>
    </source>
</evidence>
<dbReference type="AlphaFoldDB" id="A0A9Q1K7K5"/>
<feature type="compositionally biased region" description="Polar residues" evidence="1">
    <location>
        <begin position="120"/>
        <end position="135"/>
    </location>
</feature>